<dbReference type="InterPro" id="IPR002859">
    <property type="entry name" value="PKD/REJ-like"/>
</dbReference>
<evidence type="ECO:0000256" key="2">
    <source>
        <dbReference type="ARBA" id="ARBA00022692"/>
    </source>
</evidence>
<keyword evidence="3" id="KW-0677">Repeat</keyword>
<reference evidence="7 8" key="1">
    <citation type="submission" date="2024-11" db="EMBL/GenBank/DDBJ databases">
        <title>Adaptive evolution of stress response genes in parasites aligns with host niche diversity.</title>
        <authorList>
            <person name="Hahn C."/>
            <person name="Resl P."/>
        </authorList>
    </citation>
    <scope>NUCLEOTIDE SEQUENCE [LARGE SCALE GENOMIC DNA]</scope>
    <source>
        <strain evidence="7">EGGRZ-B1_66</strain>
        <tissue evidence="7">Body</tissue>
    </source>
</reference>
<evidence type="ECO:0000313" key="7">
    <source>
        <dbReference type="EMBL" id="KAL3314594.1"/>
    </source>
</evidence>
<evidence type="ECO:0000259" key="6">
    <source>
        <dbReference type="Pfam" id="PF02010"/>
    </source>
</evidence>
<dbReference type="PANTHER" id="PTHR46730:SF1">
    <property type="entry name" value="PLAT DOMAIN-CONTAINING PROTEIN"/>
    <property type="match status" value="1"/>
</dbReference>
<keyword evidence="8" id="KW-1185">Reference proteome</keyword>
<evidence type="ECO:0000313" key="8">
    <source>
        <dbReference type="Proteomes" id="UP001626550"/>
    </source>
</evidence>
<gene>
    <name evidence="7" type="ORF">Ciccas_006787</name>
</gene>
<dbReference type="GO" id="GO:0016020">
    <property type="term" value="C:membrane"/>
    <property type="evidence" value="ECO:0007669"/>
    <property type="project" value="UniProtKB-SubCell"/>
</dbReference>
<dbReference type="AlphaFoldDB" id="A0ABD2Q4T4"/>
<sequence length="395" mass="42828">MKIEATMKVSCATTSVTERQWDMWSLDASTLTVQKQLNLSQFLGQDSLTLVIPQNVAQIGFFLVQLTVTMSGTGVSNSIRGYISLVSSPLSVVVLPGGTSTINIGIQQGSYTFSPQTHSKDPNLKPDEAQNFDSWQWKCWRSDENEGMATATVQPKPGNFSFPAVRRGCFGDGPGTLSTTSGTQTWDMANFEFGKSYFVKVTGFKGIRQNSNIISFNVVAGAVPTVSVLCAQPKFCLPASTGMEMLVSKTNDLVLFGNCSGSSSCVMGDYLNWNIIPVVNGVLSTKLANNQLTSTSNRSETGYILRSKFYQDNPSINRFLVCFEIGYLNSFGSGCSQFSLMPPAPTIGSCSTNIPFVLPAKSSGANYCANCTGVTGQQPLTYNFYREFDQKRPIA</sequence>
<name>A0ABD2Q4T4_9PLAT</name>
<dbReference type="EMBL" id="JBJKFK010000953">
    <property type="protein sequence ID" value="KAL3314594.1"/>
    <property type="molecule type" value="Genomic_DNA"/>
</dbReference>
<evidence type="ECO:0000256" key="4">
    <source>
        <dbReference type="ARBA" id="ARBA00022989"/>
    </source>
</evidence>
<dbReference type="Pfam" id="PF02010">
    <property type="entry name" value="REJ"/>
    <property type="match status" value="1"/>
</dbReference>
<keyword evidence="2" id="KW-0812">Transmembrane</keyword>
<keyword evidence="4" id="KW-1133">Transmembrane helix</keyword>
<comment type="subcellular location">
    <subcellularLocation>
        <location evidence="1">Membrane</location>
    </subcellularLocation>
</comment>
<comment type="caution">
    <text evidence="7">The sequence shown here is derived from an EMBL/GenBank/DDBJ whole genome shotgun (WGS) entry which is preliminary data.</text>
</comment>
<organism evidence="7 8">
    <name type="scientific">Cichlidogyrus casuarinus</name>
    <dbReference type="NCBI Taxonomy" id="1844966"/>
    <lineage>
        <taxon>Eukaryota</taxon>
        <taxon>Metazoa</taxon>
        <taxon>Spiralia</taxon>
        <taxon>Lophotrochozoa</taxon>
        <taxon>Platyhelminthes</taxon>
        <taxon>Monogenea</taxon>
        <taxon>Monopisthocotylea</taxon>
        <taxon>Dactylogyridea</taxon>
        <taxon>Ancyrocephalidae</taxon>
        <taxon>Cichlidogyrus</taxon>
    </lineage>
</organism>
<dbReference type="Proteomes" id="UP001626550">
    <property type="component" value="Unassembled WGS sequence"/>
</dbReference>
<feature type="domain" description="PKD/REJ-like" evidence="6">
    <location>
        <begin position="5"/>
        <end position="389"/>
    </location>
</feature>
<proteinExistence type="predicted"/>
<protein>
    <recommendedName>
        <fullName evidence="6">PKD/REJ-like domain-containing protein</fullName>
    </recommendedName>
</protein>
<evidence type="ECO:0000256" key="3">
    <source>
        <dbReference type="ARBA" id="ARBA00022737"/>
    </source>
</evidence>
<evidence type="ECO:0000256" key="5">
    <source>
        <dbReference type="ARBA" id="ARBA00023136"/>
    </source>
</evidence>
<dbReference type="PANTHER" id="PTHR46730">
    <property type="entry name" value="POLYCYSTIN-1"/>
    <property type="match status" value="1"/>
</dbReference>
<keyword evidence="5" id="KW-0472">Membrane</keyword>
<evidence type="ECO:0000256" key="1">
    <source>
        <dbReference type="ARBA" id="ARBA00004370"/>
    </source>
</evidence>
<accession>A0ABD2Q4T4</accession>